<reference evidence="1 2" key="1">
    <citation type="submission" date="2020-12" db="EMBL/GenBank/DDBJ databases">
        <authorList>
            <person name="Awala S.I."/>
            <person name="Gwak J.-H."/>
            <person name="Kim S.-J."/>
            <person name="Rhee S.-K."/>
        </authorList>
    </citation>
    <scope>NUCLEOTIDE SEQUENCE [LARGE SCALE GENOMIC DNA]</scope>
    <source>
        <strain evidence="1 2">IT5</strain>
    </source>
</reference>
<dbReference type="Proteomes" id="UP000663088">
    <property type="component" value="Chromosome"/>
</dbReference>
<dbReference type="RefSeq" id="WP_206844259.1">
    <property type="nucleotide sequence ID" value="NZ_CP065956.1"/>
</dbReference>
<proteinExistence type="predicted"/>
<evidence type="ECO:0000313" key="2">
    <source>
        <dbReference type="Proteomes" id="UP000663088"/>
    </source>
</evidence>
<sequence>MSKSAIVKGAVDVLFAKEWSVSQIQRWLESNPIAKIKISRSQLVREKSGLDPILRDIQAPCGRGKESIQAAGWIHDKLRSV</sequence>
<protein>
    <submittedName>
        <fullName evidence="1">Uncharacterized protein</fullName>
    </submittedName>
</protein>
<organism evidence="1 2">
    <name type="scientific">Candidatus Methylacidiphilum infernorum</name>
    <dbReference type="NCBI Taxonomy" id="511746"/>
    <lineage>
        <taxon>Bacteria</taxon>
        <taxon>Pseudomonadati</taxon>
        <taxon>Verrucomicrobiota</taxon>
        <taxon>Methylacidiphilae</taxon>
        <taxon>Methylacidiphilales</taxon>
        <taxon>Methylacidiphilaceae</taxon>
        <taxon>Methylacidiphilum (ex Ratnadevi et al. 2023)</taxon>
    </lineage>
</organism>
<evidence type="ECO:0000313" key="1">
    <source>
        <dbReference type="EMBL" id="QSR86081.1"/>
    </source>
</evidence>
<dbReference type="EMBL" id="CP065956">
    <property type="protein sequence ID" value="QSR86081.1"/>
    <property type="molecule type" value="Genomic_DNA"/>
</dbReference>
<accession>A0ABX7PU04</accession>
<name>A0ABX7PU04_9BACT</name>
<gene>
    <name evidence="1" type="ORF">EM20IM_06090</name>
</gene>
<keyword evidence="2" id="KW-1185">Reference proteome</keyword>